<dbReference type="InterPro" id="IPR054636">
    <property type="entry name" value="CydP"/>
</dbReference>
<accession>A0ABT5J0G2</accession>
<gene>
    <name evidence="2" type="ORF">PQU95_12395</name>
</gene>
<name>A0ABT5J0G2_9NEIS</name>
<feature type="transmembrane region" description="Helical" evidence="1">
    <location>
        <begin position="87"/>
        <end position="106"/>
    </location>
</feature>
<proteinExistence type="predicted"/>
<keyword evidence="1" id="KW-0472">Membrane</keyword>
<dbReference type="NCBIfam" id="NF045611">
    <property type="entry name" value="small_CydP"/>
    <property type="match status" value="1"/>
</dbReference>
<dbReference type="EMBL" id="JAQQLF010000015">
    <property type="protein sequence ID" value="MDC7718010.1"/>
    <property type="molecule type" value="Genomic_DNA"/>
</dbReference>
<evidence type="ECO:0000313" key="2">
    <source>
        <dbReference type="EMBL" id="MDC7718010.1"/>
    </source>
</evidence>
<comment type="caution">
    <text evidence="2">The sequence shown here is derived from an EMBL/GenBank/DDBJ whole genome shotgun (WGS) entry which is preliminary data.</text>
</comment>
<sequence>MGDIYVSPDMTVWADYAAKSALMAAFARFGHGTALALGVAGCGNVSHSVMLAACAHFNPVAGMVCRWLLLREGGIVLPEDRRLRRELLWVVVLKLAVLYALWHAFIAPQRVQVDTQAMANAMAAPAAAARQSGEEHDR</sequence>
<evidence type="ECO:0000313" key="3">
    <source>
        <dbReference type="Proteomes" id="UP001219956"/>
    </source>
</evidence>
<dbReference type="RefSeq" id="WP_272752313.1">
    <property type="nucleotide sequence ID" value="NZ_JAQQLF010000015.1"/>
</dbReference>
<protein>
    <submittedName>
        <fullName evidence="2">Uncharacterized protein</fullName>
    </submittedName>
</protein>
<keyword evidence="1" id="KW-0812">Transmembrane</keyword>
<dbReference type="Proteomes" id="UP001219956">
    <property type="component" value="Unassembled WGS sequence"/>
</dbReference>
<keyword evidence="1" id="KW-1133">Transmembrane helix</keyword>
<reference evidence="2 3" key="1">
    <citation type="submission" date="2023-01" db="EMBL/GenBank/DDBJ databases">
        <title>Novel species of the genus Vogesella isolated from rivers.</title>
        <authorList>
            <person name="Lu H."/>
        </authorList>
    </citation>
    <scope>NUCLEOTIDE SEQUENCE [LARGE SCALE GENOMIC DNA]</scope>
    <source>
        <strain evidence="2 3">DC21W</strain>
    </source>
</reference>
<keyword evidence="3" id="KW-1185">Reference proteome</keyword>
<organism evidence="2 3">
    <name type="scientific">Vogesella aquatica</name>
    <dbReference type="NCBI Taxonomy" id="2984206"/>
    <lineage>
        <taxon>Bacteria</taxon>
        <taxon>Pseudomonadati</taxon>
        <taxon>Pseudomonadota</taxon>
        <taxon>Betaproteobacteria</taxon>
        <taxon>Neisseriales</taxon>
        <taxon>Chromobacteriaceae</taxon>
        <taxon>Vogesella</taxon>
    </lineage>
</organism>
<evidence type="ECO:0000256" key="1">
    <source>
        <dbReference type="SAM" id="Phobius"/>
    </source>
</evidence>